<organism evidence="1 2">
    <name type="scientific">Porites evermanni</name>
    <dbReference type="NCBI Taxonomy" id="104178"/>
    <lineage>
        <taxon>Eukaryota</taxon>
        <taxon>Metazoa</taxon>
        <taxon>Cnidaria</taxon>
        <taxon>Anthozoa</taxon>
        <taxon>Hexacorallia</taxon>
        <taxon>Scleractinia</taxon>
        <taxon>Fungiina</taxon>
        <taxon>Poritidae</taxon>
        <taxon>Porites</taxon>
    </lineage>
</organism>
<reference evidence="1 2" key="1">
    <citation type="submission" date="2022-05" db="EMBL/GenBank/DDBJ databases">
        <authorList>
            <consortium name="Genoscope - CEA"/>
            <person name="William W."/>
        </authorList>
    </citation>
    <scope>NUCLEOTIDE SEQUENCE [LARGE SCALE GENOMIC DNA]</scope>
</reference>
<protein>
    <submittedName>
        <fullName evidence="1">Uncharacterized protein</fullName>
    </submittedName>
</protein>
<evidence type="ECO:0000313" key="2">
    <source>
        <dbReference type="Proteomes" id="UP001159427"/>
    </source>
</evidence>
<evidence type="ECO:0000313" key="1">
    <source>
        <dbReference type="EMBL" id="CAH3019060.1"/>
    </source>
</evidence>
<accession>A0ABN8LPE0</accession>
<dbReference type="EMBL" id="CALNXI010000104">
    <property type="protein sequence ID" value="CAH3019060.1"/>
    <property type="molecule type" value="Genomic_DNA"/>
</dbReference>
<sequence length="329" mass="36648">EVNDTLQLFDEWMELSDDPTENQRAKEKQAYLVDTWKSVRAAAVNAVKKSREDNGSVFSKKSRHSRRSSVSSRCSFRDTLINVRAKRVALEEKLKFSAVIAEQEKKLEQLKLQEKLGEVWAQEAVSHKAVEEEDKTDDFQPPLLPTRQYDPISAFLSDNAEELTSTPEVVPSVSKNFQPVPTASASSMFTSPPQFAVSSSSMRNPRPQQLLQARNLKILSILFILVHTLDLASEHGTVYTSTNTRVSFGSNAPSTYATPCTGRPGLSSSRGFCGSPPAFIPSPDSVHTLPPQDYLLDFSDTLAKMTQLNRMCLREMNKIKQNSSCGKTQ</sequence>
<dbReference type="Proteomes" id="UP001159427">
    <property type="component" value="Unassembled WGS sequence"/>
</dbReference>
<proteinExistence type="predicted"/>
<feature type="non-terminal residue" evidence="1">
    <location>
        <position position="1"/>
    </location>
</feature>
<name>A0ABN8LPE0_9CNID</name>
<comment type="caution">
    <text evidence="1">The sequence shown here is derived from an EMBL/GenBank/DDBJ whole genome shotgun (WGS) entry which is preliminary data.</text>
</comment>
<gene>
    <name evidence="1" type="ORF">PEVE_00000831</name>
</gene>
<keyword evidence="2" id="KW-1185">Reference proteome</keyword>